<dbReference type="Gene3D" id="2.40.50.140">
    <property type="entry name" value="Nucleic acid-binding proteins"/>
    <property type="match status" value="1"/>
</dbReference>
<accession>A0A7W6D9Y0</accession>
<reference evidence="9 10" key="1">
    <citation type="submission" date="2020-08" db="EMBL/GenBank/DDBJ databases">
        <title>Genomic Encyclopedia of Type Strains, Phase IV (KMG-IV): sequencing the most valuable type-strain genomes for metagenomic binning, comparative biology and taxonomic classification.</title>
        <authorList>
            <person name="Goeker M."/>
        </authorList>
    </citation>
    <scope>NUCLEOTIDE SEQUENCE [LARGE SCALE GENOMIC DNA]</scope>
    <source>
        <strain evidence="9 10">DSM 100211</strain>
    </source>
</reference>
<dbReference type="PANTHER" id="PTHR33991:SF1">
    <property type="entry name" value="DNA REPAIR PROTEIN RECO"/>
    <property type="match status" value="1"/>
</dbReference>
<dbReference type="InterPro" id="IPR012340">
    <property type="entry name" value="NA-bd_OB-fold"/>
</dbReference>
<name>A0A7W6D9Y0_9HYPH</name>
<dbReference type="PANTHER" id="PTHR33991">
    <property type="entry name" value="DNA REPAIR PROTEIN RECO"/>
    <property type="match status" value="1"/>
</dbReference>
<gene>
    <name evidence="7" type="primary">recO</name>
    <name evidence="9" type="ORF">GGQ64_003949</name>
</gene>
<feature type="domain" description="DNA replication/recombination mediator RecO N-terminal" evidence="8">
    <location>
        <begin position="1"/>
        <end position="71"/>
    </location>
</feature>
<keyword evidence="4 7" id="KW-0233">DNA recombination</keyword>
<protein>
    <recommendedName>
        <fullName evidence="2 7">DNA repair protein RecO</fullName>
    </recommendedName>
    <alternativeName>
        <fullName evidence="6 7">Recombination protein O</fullName>
    </alternativeName>
</protein>
<dbReference type="GO" id="GO:0043590">
    <property type="term" value="C:bacterial nucleoid"/>
    <property type="evidence" value="ECO:0007669"/>
    <property type="project" value="TreeGrafter"/>
</dbReference>
<keyword evidence="10" id="KW-1185">Reference proteome</keyword>
<dbReference type="InterPro" id="IPR022572">
    <property type="entry name" value="DNA_rep/recomb_RecO_N"/>
</dbReference>
<proteinExistence type="inferred from homology"/>
<evidence type="ECO:0000256" key="7">
    <source>
        <dbReference type="HAMAP-Rule" id="MF_00201"/>
    </source>
</evidence>
<comment type="function">
    <text evidence="7">Involved in DNA repair and RecF pathway recombination.</text>
</comment>
<evidence type="ECO:0000259" key="8">
    <source>
        <dbReference type="Pfam" id="PF11967"/>
    </source>
</evidence>
<evidence type="ECO:0000256" key="2">
    <source>
        <dbReference type="ARBA" id="ARBA00021310"/>
    </source>
</evidence>
<dbReference type="Gene3D" id="1.20.1440.120">
    <property type="entry name" value="Recombination protein O, C-terminal domain"/>
    <property type="match status" value="1"/>
</dbReference>
<dbReference type="InterPro" id="IPR003717">
    <property type="entry name" value="RecO"/>
</dbReference>
<dbReference type="AlphaFoldDB" id="A0A7W6D9Y0"/>
<dbReference type="EMBL" id="JACIEE010000008">
    <property type="protein sequence ID" value="MBB3978714.1"/>
    <property type="molecule type" value="Genomic_DNA"/>
</dbReference>
<dbReference type="GO" id="GO:0006302">
    <property type="term" value="P:double-strand break repair"/>
    <property type="evidence" value="ECO:0007669"/>
    <property type="project" value="TreeGrafter"/>
</dbReference>
<organism evidence="9 10">
    <name type="scientific">Mycoplana azooxidifex</name>
    <dbReference type="NCBI Taxonomy" id="1636188"/>
    <lineage>
        <taxon>Bacteria</taxon>
        <taxon>Pseudomonadati</taxon>
        <taxon>Pseudomonadota</taxon>
        <taxon>Alphaproteobacteria</taxon>
        <taxon>Hyphomicrobiales</taxon>
        <taxon>Rhizobiaceae</taxon>
        <taxon>Mycoplana</taxon>
    </lineage>
</organism>
<dbReference type="InterPro" id="IPR037278">
    <property type="entry name" value="ARFGAP/RecO"/>
</dbReference>
<dbReference type="Pfam" id="PF11967">
    <property type="entry name" value="RecO_N"/>
    <property type="match status" value="1"/>
</dbReference>
<keyword evidence="5 7" id="KW-0234">DNA repair</keyword>
<keyword evidence="3 7" id="KW-0227">DNA damage</keyword>
<comment type="similarity">
    <text evidence="1 7">Belongs to the RecO family.</text>
</comment>
<evidence type="ECO:0000313" key="10">
    <source>
        <dbReference type="Proteomes" id="UP000574761"/>
    </source>
</evidence>
<dbReference type="Proteomes" id="UP000574761">
    <property type="component" value="Unassembled WGS sequence"/>
</dbReference>
<evidence type="ECO:0000256" key="4">
    <source>
        <dbReference type="ARBA" id="ARBA00023172"/>
    </source>
</evidence>
<dbReference type="Pfam" id="PF02565">
    <property type="entry name" value="RecO_C"/>
    <property type="match status" value="1"/>
</dbReference>
<dbReference type="SUPFAM" id="SSF57863">
    <property type="entry name" value="ArfGap/RecO-like zinc finger"/>
    <property type="match status" value="1"/>
</dbReference>
<evidence type="ECO:0000313" key="9">
    <source>
        <dbReference type="EMBL" id="MBB3978714.1"/>
    </source>
</evidence>
<dbReference type="HAMAP" id="MF_00201">
    <property type="entry name" value="RecO"/>
    <property type="match status" value="1"/>
</dbReference>
<evidence type="ECO:0000256" key="3">
    <source>
        <dbReference type="ARBA" id="ARBA00022763"/>
    </source>
</evidence>
<comment type="caution">
    <text evidence="9">The sequence shown here is derived from an EMBL/GenBank/DDBJ whole genome shotgun (WGS) entry which is preliminary data.</text>
</comment>
<evidence type="ECO:0000256" key="1">
    <source>
        <dbReference type="ARBA" id="ARBA00007452"/>
    </source>
</evidence>
<dbReference type="GO" id="GO:0006310">
    <property type="term" value="P:DNA recombination"/>
    <property type="evidence" value="ECO:0007669"/>
    <property type="project" value="UniProtKB-UniRule"/>
</dbReference>
<dbReference type="NCBIfam" id="TIGR00613">
    <property type="entry name" value="reco"/>
    <property type="match status" value="1"/>
</dbReference>
<evidence type="ECO:0000256" key="6">
    <source>
        <dbReference type="ARBA" id="ARBA00033409"/>
    </source>
</evidence>
<dbReference type="RefSeq" id="WP_183806969.1">
    <property type="nucleotide sequence ID" value="NZ_JACIEE010000008.1"/>
</dbReference>
<dbReference type="InterPro" id="IPR042242">
    <property type="entry name" value="RecO_C"/>
</dbReference>
<sequence length="251" mass="27370">MQWTDEAIVLGVRRHGETSVIAEMMTRSHGRHLGVIRSGRSRTMQPVLQPGNTVEATWRARLDEHIGEYRVEPLELRAGKLMEAAIAVYGVQAMAALLRFLPERDPHPHLFEMLGVILEHLEDPADAGELFVRFELAVLEDLGFGLDLTRCAATGETDDLVFVSPKSGRAVCRTAGAPWADRMLALPAFLGAVGSSAADRQALSEGFRLAAYFLNRHVCEPRGLELSSARDGFVQATLKALAAANPSETVS</sequence>
<dbReference type="SUPFAM" id="SSF50249">
    <property type="entry name" value="Nucleic acid-binding proteins"/>
    <property type="match status" value="1"/>
</dbReference>
<evidence type="ECO:0000256" key="5">
    <source>
        <dbReference type="ARBA" id="ARBA00023204"/>
    </source>
</evidence>